<dbReference type="EMBL" id="MK318971">
    <property type="protein sequence ID" value="QCL09572.1"/>
    <property type="molecule type" value="Genomic_DNA"/>
</dbReference>
<sequence length="42" mass="4859">MRVLRKRAIRVMDRKDAEERKGPVAKNESECGTGSWLLLQTE</sequence>
<name>A0A7S4ZRK5_RHIRH</name>
<keyword evidence="2" id="KW-0614">Plasmid</keyword>
<geneLocation type="plasmid" evidence="3">
    <name>pColt5.8a</name>
</geneLocation>
<organism evidence="2">
    <name type="scientific">Rhizobium rhizogenes</name>
    <name type="common">Agrobacterium rhizogenes</name>
    <dbReference type="NCBI Taxonomy" id="359"/>
    <lineage>
        <taxon>Bacteria</taxon>
        <taxon>Pseudomonadati</taxon>
        <taxon>Pseudomonadota</taxon>
        <taxon>Alphaproteobacteria</taxon>
        <taxon>Hyphomicrobiales</taxon>
        <taxon>Rhizobiaceae</taxon>
        <taxon>Rhizobium/Agrobacterium group</taxon>
        <taxon>Rhizobium</taxon>
    </lineage>
</organism>
<gene>
    <name evidence="2" type="ORF">pC5.7c_535</name>
    <name evidence="3" type="ORF">pC5.8a_80</name>
</gene>
<proteinExistence type="predicted"/>
<feature type="region of interest" description="Disordered" evidence="1">
    <location>
        <begin position="14"/>
        <end position="34"/>
    </location>
</feature>
<reference evidence="2" key="1">
    <citation type="submission" date="2018-12" db="EMBL/GenBank/DDBJ databases">
        <title>Three Rhizobium rhizogenes strains isolated from the same crown gall tumor carry diverse plasmids.</title>
        <authorList>
            <person name="Pulawska J."/>
            <person name="Kuzmanovic N."/>
        </authorList>
    </citation>
    <scope>NUCLEOTIDE SEQUENCE</scope>
    <source>
        <strain evidence="2">C5.7</strain>
        <strain evidence="3">Colt5.8</strain>
        <plasmid evidence="2">pC5.7c</plasmid>
        <plasmid evidence="3">pColt5.8a</plasmid>
    </source>
</reference>
<evidence type="ECO:0000256" key="1">
    <source>
        <dbReference type="SAM" id="MobiDB-lite"/>
    </source>
</evidence>
<geneLocation type="plasmid" evidence="2">
    <name>pC5.7c</name>
</geneLocation>
<protein>
    <submittedName>
        <fullName evidence="2">Uncharacterized protein</fullName>
    </submittedName>
</protein>
<accession>A0A7S4ZRK5</accession>
<evidence type="ECO:0000313" key="2">
    <source>
        <dbReference type="EMBL" id="QCL09402.1"/>
    </source>
</evidence>
<dbReference type="EMBL" id="MK318969">
    <property type="protein sequence ID" value="QCL09402.1"/>
    <property type="molecule type" value="Genomic_DNA"/>
</dbReference>
<evidence type="ECO:0000313" key="3">
    <source>
        <dbReference type="EMBL" id="QCL09572.1"/>
    </source>
</evidence>
<dbReference type="AlphaFoldDB" id="A0A7S4ZRK5"/>